<feature type="compositionally biased region" description="Polar residues" evidence="2">
    <location>
        <begin position="91"/>
        <end position="106"/>
    </location>
</feature>
<dbReference type="InterPro" id="IPR008417">
    <property type="entry name" value="BAP29/BAP31"/>
</dbReference>
<keyword evidence="1" id="KW-0813">Transport</keyword>
<dbReference type="PANTHER" id="PTHR12701:SF56">
    <property type="entry name" value="ENDOPLASMIC RETICULUM TRANSMEMBRANE PROTEIN"/>
    <property type="match status" value="1"/>
</dbReference>
<evidence type="ECO:0000256" key="1">
    <source>
        <dbReference type="RuleBase" id="RU367026"/>
    </source>
</evidence>
<reference evidence="3" key="2">
    <citation type="submission" date="2022-01" db="EMBL/GenBank/DDBJ databases">
        <authorList>
            <person name="Yamashiro T."/>
            <person name="Shiraishi A."/>
            <person name="Satake H."/>
            <person name="Nakayama K."/>
        </authorList>
    </citation>
    <scope>NUCLEOTIDE SEQUENCE</scope>
</reference>
<name>A0ABQ5D4N0_9ASTR</name>
<keyword evidence="1" id="KW-0931">ER-Golgi transport</keyword>
<evidence type="ECO:0000313" key="4">
    <source>
        <dbReference type="Proteomes" id="UP001151760"/>
    </source>
</evidence>
<protein>
    <recommendedName>
        <fullName evidence="1">Endoplasmic reticulum transmembrane protein</fullName>
    </recommendedName>
</protein>
<proteinExistence type="inferred from homology"/>
<dbReference type="PANTHER" id="PTHR12701">
    <property type="entry name" value="BCR-ASSOCIATED PROTEIN, BAP"/>
    <property type="match status" value="1"/>
</dbReference>
<accession>A0ABQ5D4N0</accession>
<comment type="similarity">
    <text evidence="1">Belongs to the BCAP29/BCAP31 family.</text>
</comment>
<gene>
    <name evidence="3" type="ORF">Tco_0924361</name>
</gene>
<comment type="subcellular location">
    <subcellularLocation>
        <location evidence="1">Endoplasmic reticulum membrane</location>
        <topology evidence="1">Multi-pass membrane protein</topology>
    </subcellularLocation>
</comment>
<reference evidence="3" key="1">
    <citation type="journal article" date="2022" name="Int. J. Mol. Sci.">
        <title>Draft Genome of Tanacetum Coccineum: Genomic Comparison of Closely Related Tanacetum-Family Plants.</title>
        <authorList>
            <person name="Yamashiro T."/>
            <person name="Shiraishi A."/>
            <person name="Nakayama K."/>
            <person name="Satake H."/>
        </authorList>
    </citation>
    <scope>NUCLEOTIDE SEQUENCE</scope>
</reference>
<comment type="function">
    <text evidence="1">May play a role in anterograde transport of membrane proteins from the endoplasmic reticulum to the Golgi.</text>
</comment>
<keyword evidence="1" id="KW-0256">Endoplasmic reticulum</keyword>
<evidence type="ECO:0000256" key="2">
    <source>
        <dbReference type="SAM" id="MobiDB-lite"/>
    </source>
</evidence>
<evidence type="ECO:0000313" key="3">
    <source>
        <dbReference type="EMBL" id="GJT33942.1"/>
    </source>
</evidence>
<comment type="caution">
    <text evidence="3">The sequence shown here is derived from an EMBL/GenBank/DDBJ whole genome shotgun (WGS) entry which is preliminary data.</text>
</comment>
<organism evidence="3 4">
    <name type="scientific">Tanacetum coccineum</name>
    <dbReference type="NCBI Taxonomy" id="301880"/>
    <lineage>
        <taxon>Eukaryota</taxon>
        <taxon>Viridiplantae</taxon>
        <taxon>Streptophyta</taxon>
        <taxon>Embryophyta</taxon>
        <taxon>Tracheophyta</taxon>
        <taxon>Spermatophyta</taxon>
        <taxon>Magnoliopsida</taxon>
        <taxon>eudicotyledons</taxon>
        <taxon>Gunneridae</taxon>
        <taxon>Pentapetalae</taxon>
        <taxon>asterids</taxon>
        <taxon>campanulids</taxon>
        <taxon>Asterales</taxon>
        <taxon>Asteraceae</taxon>
        <taxon>Asteroideae</taxon>
        <taxon>Anthemideae</taxon>
        <taxon>Anthemidinae</taxon>
        <taxon>Tanacetum</taxon>
    </lineage>
</organism>
<keyword evidence="4" id="KW-1185">Reference proteome</keyword>
<dbReference type="Proteomes" id="UP001151760">
    <property type="component" value="Unassembled WGS sequence"/>
</dbReference>
<dbReference type="EMBL" id="BQNB010014921">
    <property type="protein sequence ID" value="GJT33942.1"/>
    <property type="molecule type" value="Genomic_DNA"/>
</dbReference>
<feature type="region of interest" description="Disordered" evidence="2">
    <location>
        <begin position="91"/>
        <end position="137"/>
    </location>
</feature>
<sequence>MSTILLLLFKTPLRKLLIIGLDRAKRGRAPLVVKSVGATVFVIMMYNVYSVTEIQSRPVEAVVNPTDQIILAYHMLEASLMGFSRTREAQSLSEYRSPTSSRSKISQEGAGTYHETEYHPKPGKGPKPTIRGKEYNL</sequence>
<keyword evidence="1" id="KW-0653">Protein transport</keyword>